<protein>
    <recommendedName>
        <fullName evidence="4">F-box domain-containing protein</fullName>
    </recommendedName>
</protein>
<dbReference type="GeneID" id="95978923"/>
<evidence type="ECO:0000313" key="3">
    <source>
        <dbReference type="Proteomes" id="UP001562354"/>
    </source>
</evidence>
<organism evidence="2 3">
    <name type="scientific">Neodothiora populina</name>
    <dbReference type="NCBI Taxonomy" id="2781224"/>
    <lineage>
        <taxon>Eukaryota</taxon>
        <taxon>Fungi</taxon>
        <taxon>Dikarya</taxon>
        <taxon>Ascomycota</taxon>
        <taxon>Pezizomycotina</taxon>
        <taxon>Dothideomycetes</taxon>
        <taxon>Dothideomycetidae</taxon>
        <taxon>Dothideales</taxon>
        <taxon>Dothioraceae</taxon>
        <taxon>Neodothiora</taxon>
    </lineage>
</organism>
<feature type="region of interest" description="Disordered" evidence="1">
    <location>
        <begin position="598"/>
        <end position="690"/>
    </location>
</feature>
<feature type="compositionally biased region" description="Basic residues" evidence="1">
    <location>
        <begin position="65"/>
        <end position="78"/>
    </location>
</feature>
<proteinExistence type="predicted"/>
<feature type="compositionally biased region" description="Basic residues" evidence="1">
    <location>
        <begin position="655"/>
        <end position="664"/>
    </location>
</feature>
<gene>
    <name evidence="2" type="ORF">AAFC00_005224</name>
</gene>
<dbReference type="RefSeq" id="XP_069202805.1">
    <property type="nucleotide sequence ID" value="XM_069344974.1"/>
</dbReference>
<evidence type="ECO:0008006" key="4">
    <source>
        <dbReference type="Google" id="ProtNLM"/>
    </source>
</evidence>
<evidence type="ECO:0000313" key="2">
    <source>
        <dbReference type="EMBL" id="KAL1306533.1"/>
    </source>
</evidence>
<feature type="compositionally biased region" description="Acidic residues" evidence="1">
    <location>
        <begin position="28"/>
        <end position="41"/>
    </location>
</feature>
<feature type="compositionally biased region" description="Basic residues" evidence="1">
    <location>
        <begin position="8"/>
        <end position="23"/>
    </location>
</feature>
<dbReference type="Proteomes" id="UP001562354">
    <property type="component" value="Unassembled WGS sequence"/>
</dbReference>
<feature type="compositionally biased region" description="Basic and acidic residues" evidence="1">
    <location>
        <begin position="44"/>
        <end position="56"/>
    </location>
</feature>
<keyword evidence="3" id="KW-1185">Reference proteome</keyword>
<comment type="caution">
    <text evidence="2">The sequence shown here is derived from an EMBL/GenBank/DDBJ whole genome shotgun (WGS) entry which is preliminary data.</text>
</comment>
<accession>A0ABR3PKK0</accession>
<feature type="region of interest" description="Disordered" evidence="1">
    <location>
        <begin position="704"/>
        <end position="741"/>
    </location>
</feature>
<feature type="region of interest" description="Disordered" evidence="1">
    <location>
        <begin position="1"/>
        <end position="128"/>
    </location>
</feature>
<dbReference type="EMBL" id="JBFMKM010000004">
    <property type="protein sequence ID" value="KAL1306533.1"/>
    <property type="molecule type" value="Genomic_DNA"/>
</dbReference>
<dbReference type="SUPFAM" id="SSF52047">
    <property type="entry name" value="RNI-like"/>
    <property type="match status" value="1"/>
</dbReference>
<feature type="compositionally biased region" description="Basic and acidic residues" evidence="1">
    <location>
        <begin position="704"/>
        <end position="716"/>
    </location>
</feature>
<dbReference type="InterPro" id="IPR032675">
    <property type="entry name" value="LRR_dom_sf"/>
</dbReference>
<dbReference type="Gene3D" id="3.80.10.10">
    <property type="entry name" value="Ribonuclease Inhibitor"/>
    <property type="match status" value="1"/>
</dbReference>
<reference evidence="2 3" key="1">
    <citation type="submission" date="2024-07" db="EMBL/GenBank/DDBJ databases">
        <title>Draft sequence of the Neodothiora populina.</title>
        <authorList>
            <person name="Drown D.D."/>
            <person name="Schuette U.S."/>
            <person name="Buechlein A.B."/>
            <person name="Rusch D.R."/>
            <person name="Winton L.W."/>
            <person name="Adams G.A."/>
        </authorList>
    </citation>
    <scope>NUCLEOTIDE SEQUENCE [LARGE SCALE GENOMIC DNA]</scope>
    <source>
        <strain evidence="2 3">CPC 39397</strain>
    </source>
</reference>
<evidence type="ECO:0000256" key="1">
    <source>
        <dbReference type="SAM" id="MobiDB-lite"/>
    </source>
</evidence>
<name>A0ABR3PKK0_9PEZI</name>
<feature type="compositionally biased region" description="Acidic residues" evidence="1">
    <location>
        <begin position="717"/>
        <end position="734"/>
    </location>
</feature>
<sequence>MAGEGSNKRRSVRQAVTRKHKRSKYVDPDTDDDFAFSDDAESSTGDHVDGAEHVDTEALDEQPARKRVRQSANSRRRQQPLQRETRSEAARKTASAGSGRPPRNAPGRKSNSKHAPKDNAPIAPTIPSDGIIPKWQQLPYEILQQIFEYAFAAELEIEEGAPASRRAHHPNTWIMRTSRKVCHAFAEPALTAYYHSPALLAHRWLEELCALVKQPDDRVGFRYKMKVKSLKVPVRHLESPRERDVKHVITELVSHLPQLTEFIISHPQDEPPFWLQARTTRWRYSDALFDALDQAGIHLESWRWNWHCMAESVNSQPWHESSFGENIHTVHTRPSFQNLRHLEISHLPSVPPFPELIEEQEDPAGVILGRAICALPSLVSLSFESCDCLTDQLLQGLPENLERLKFVNCATLSSDMLHGCLSRNGSSTLRELILNYNPFMDLAFLRDLRMLCPKLEILKMDLFDYRENQYRHFAEPKYEQLLLEDEVPAWPTTLRTLELVHLSKWGAGSAQNLFRSLVESADSLSDLRNLVLQAHINIPWRDRAAFRDQWIERLQRVYLRQSADPDPRLASLKSWRLWKESQQPVKAVSPIQHGRALSQVSITPVKPGSMNTHEEDQASQTEGETKRRSKRISDQQMILESMPPPEEPKPEMPKSKGRRAKGRRKSDAISVKSGENDLEGSEWRATPEKSVQGLCDVVDIRIDNQRPKDQQLRESDFIDSEASGDEDWTEGAEVEDVRYAW</sequence>